<dbReference type="RefSeq" id="WP_092090094.1">
    <property type="nucleotide sequence ID" value="NZ_FMZW01000068.1"/>
</dbReference>
<dbReference type="AlphaFoldDB" id="A0A1G7N7F1"/>
<feature type="domain" description="Metallo-beta-lactamase" evidence="2">
    <location>
        <begin position="54"/>
        <end position="242"/>
    </location>
</feature>
<dbReference type="PANTHER" id="PTHR42951">
    <property type="entry name" value="METALLO-BETA-LACTAMASE DOMAIN-CONTAINING"/>
    <property type="match status" value="1"/>
</dbReference>
<dbReference type="NCBIfam" id="NF012140">
    <property type="entry name" value="blaBJP"/>
    <property type="match status" value="1"/>
</dbReference>
<evidence type="ECO:0000313" key="3">
    <source>
        <dbReference type="EMBL" id="SDF69872.1"/>
    </source>
</evidence>
<protein>
    <submittedName>
        <fullName evidence="3">Metallo-beta-lactamase class B</fullName>
    </submittedName>
</protein>
<dbReference type="Gene3D" id="3.60.15.10">
    <property type="entry name" value="Ribonuclease Z/Hydroxyacylglutathione hydrolase-like"/>
    <property type="match status" value="1"/>
</dbReference>
<evidence type="ECO:0000259" key="2">
    <source>
        <dbReference type="SMART" id="SM00849"/>
    </source>
</evidence>
<dbReference type="PANTHER" id="PTHR42951:SF17">
    <property type="entry name" value="METALLO-BETA-LACTAMASE DOMAIN-CONTAINING PROTEIN"/>
    <property type="match status" value="1"/>
</dbReference>
<organism evidence="3 4">
    <name type="scientific">Bradyrhizobium brasilense</name>
    <dbReference type="NCBI Taxonomy" id="1419277"/>
    <lineage>
        <taxon>Bacteria</taxon>
        <taxon>Pseudomonadati</taxon>
        <taxon>Pseudomonadota</taxon>
        <taxon>Alphaproteobacteria</taxon>
        <taxon>Hyphomicrobiales</taxon>
        <taxon>Nitrobacteraceae</taxon>
        <taxon>Bradyrhizobium</taxon>
    </lineage>
</organism>
<evidence type="ECO:0000313" key="4">
    <source>
        <dbReference type="Proteomes" id="UP000199245"/>
    </source>
</evidence>
<dbReference type="NCBIfam" id="NF033105">
    <property type="entry name" value="bla_subclass_B3"/>
    <property type="match status" value="1"/>
</dbReference>
<name>A0A1G7N7F1_9BRAD</name>
<dbReference type="EMBL" id="FMZW01000068">
    <property type="protein sequence ID" value="SDF69872.1"/>
    <property type="molecule type" value="Genomic_DNA"/>
</dbReference>
<gene>
    <name evidence="3" type="ORF">SAMN05216337_106844</name>
</gene>
<dbReference type="SUPFAM" id="SSF56281">
    <property type="entry name" value="Metallo-hydrolase/oxidoreductase"/>
    <property type="match status" value="1"/>
</dbReference>
<dbReference type="SMART" id="SM00849">
    <property type="entry name" value="Lactamase_B"/>
    <property type="match status" value="1"/>
</dbReference>
<keyword evidence="1" id="KW-0732">Signal</keyword>
<dbReference type="InterPro" id="IPR050855">
    <property type="entry name" value="NDM-1-like"/>
</dbReference>
<feature type="signal peptide" evidence="1">
    <location>
        <begin position="1"/>
        <end position="20"/>
    </location>
</feature>
<sequence length="295" mass="31982">MRTIAAALCALTLIATGAQAQTLKDFMAVVMKKWTAPFEPFQLIDNIYYAGTDGIAVYIIKTSQGLILMDTAMQQSTGMIKDNIAKLGFKEGDIKIILNTHAHLDHTGGFAEIKKETGAQLIAGERDKPLLEGGYYPGDENNADLAFTPVKVDRTVKEGDKVTLGDVTLTAHTTPGHSPGCTSWEITVKDGSQARNVLFFCSGTVALNRLVGRPTYPGIVDDYRSTFTKVKAMKVDVLLGPHPEVYAMQAKRAQMRDGAPNPFVKPGENATYVAGLEQDFDKQLAKQTAALQKAN</sequence>
<evidence type="ECO:0000256" key="1">
    <source>
        <dbReference type="SAM" id="SignalP"/>
    </source>
</evidence>
<dbReference type="Pfam" id="PF00753">
    <property type="entry name" value="Lactamase_B"/>
    <property type="match status" value="1"/>
</dbReference>
<dbReference type="InterPro" id="IPR036866">
    <property type="entry name" value="RibonucZ/Hydroxyglut_hydro"/>
</dbReference>
<reference evidence="3 4" key="1">
    <citation type="submission" date="2016-10" db="EMBL/GenBank/DDBJ databases">
        <authorList>
            <person name="de Groot N.N."/>
        </authorList>
    </citation>
    <scope>NUCLEOTIDE SEQUENCE [LARGE SCALE GENOMIC DNA]</scope>
    <source>
        <strain evidence="3 4">R5</strain>
    </source>
</reference>
<accession>A0A1G7N7F1</accession>
<dbReference type="InterPro" id="IPR001279">
    <property type="entry name" value="Metallo-B-lactamas"/>
</dbReference>
<proteinExistence type="predicted"/>
<feature type="chain" id="PRO_5011432300" evidence="1">
    <location>
        <begin position="21"/>
        <end position="295"/>
    </location>
</feature>
<dbReference type="Proteomes" id="UP000199245">
    <property type="component" value="Unassembled WGS sequence"/>
</dbReference>
<dbReference type="NCBIfam" id="NF012229">
    <property type="entry name" value="bla_class_B_core"/>
    <property type="match status" value="1"/>
</dbReference>